<dbReference type="AlphaFoldDB" id="A0A251U1L4"/>
<keyword evidence="6" id="KW-1185">Reference proteome</keyword>
<evidence type="ECO:0000313" key="5">
    <source>
        <dbReference type="EMBL" id="OTG16893.1"/>
    </source>
</evidence>
<dbReference type="InterPro" id="IPR006384">
    <property type="entry name" value="HAD_hydro_PyrdxlP_Pase-like"/>
</dbReference>
<dbReference type="InterPro" id="IPR036412">
    <property type="entry name" value="HAD-like_sf"/>
</dbReference>
<dbReference type="InParanoid" id="A0A251U1L4"/>
<gene>
    <name evidence="5" type="ORF">HannXRQ_Chr09g0276361</name>
</gene>
<organism evidence="5 6">
    <name type="scientific">Helianthus annuus</name>
    <name type="common">Common sunflower</name>
    <dbReference type="NCBI Taxonomy" id="4232"/>
    <lineage>
        <taxon>Eukaryota</taxon>
        <taxon>Viridiplantae</taxon>
        <taxon>Streptophyta</taxon>
        <taxon>Embryophyta</taxon>
        <taxon>Tracheophyta</taxon>
        <taxon>Spermatophyta</taxon>
        <taxon>Magnoliopsida</taxon>
        <taxon>eudicotyledons</taxon>
        <taxon>Gunneridae</taxon>
        <taxon>Pentapetalae</taxon>
        <taxon>asterids</taxon>
        <taxon>campanulids</taxon>
        <taxon>Asterales</taxon>
        <taxon>Asteraceae</taxon>
        <taxon>Asteroideae</taxon>
        <taxon>Heliantheae alliance</taxon>
        <taxon>Heliantheae</taxon>
        <taxon>Helianthus</taxon>
    </lineage>
</organism>
<keyword evidence="3 5" id="KW-0378">Hydrolase</keyword>
<comment type="cofactor">
    <cofactor evidence="1">
        <name>Mg(2+)</name>
        <dbReference type="ChEBI" id="CHEBI:18420"/>
    </cofactor>
</comment>
<accession>A0A251U1L4</accession>
<name>A0A251U1L4_HELAN</name>
<dbReference type="NCBIfam" id="TIGR01488">
    <property type="entry name" value="HAD-SF-IB"/>
    <property type="match status" value="2"/>
</dbReference>
<dbReference type="Pfam" id="PF06888">
    <property type="entry name" value="Put_Phosphatase"/>
    <property type="match status" value="2"/>
</dbReference>
<evidence type="ECO:0000256" key="3">
    <source>
        <dbReference type="ARBA" id="ARBA00022801"/>
    </source>
</evidence>
<protein>
    <submittedName>
        <fullName evidence="5">Putative HAD-superfamily hydrolase, subfamily IB, PSPase-like protein</fullName>
    </submittedName>
</protein>
<sequence>MSGIVVVFDFDKTIIDIDSDNWVVDELGATDLFNQLLPTMPWNSMMDKLMEELHLQGKTIEDIKQVLNRVPIHPRIVPAIKAAHALGCDLRIVSDANTFYIETVLSHLGIRECFSEINTNPGFVDDEGKLRILPYHDFLRSPHGCSLCPPNMCKGKVIERIQSTFKNEKDKRIIYLGDGAGDFCPSLKLGKGDYMMPRKDFPVWDLICKNRELVKSEIHEWTNGEDLERILLHLITSLISTEDMKSNIDNTSQLFDCKFETIALGALPKPLYCMVFVCFHPFHDLIDGYMVIIDPIKRLHMLYYLLQKKRDMSSKRLHMLCYLLQKKKRYTIIDIDSDNWVVDELGATDMFNQLLTTMPWNTVMDKMMNELYLQGKSIGDIEDVLKRVPIHPRVVPAIKAAYALGCDLRVLSDANLFYIETILKHLGIRECFSEINTNPGFVDEEGKLRILPYHDFHTFSHGCNLCPPNMCKGKIIERIQTTLENKTIIYLGDGAGDFCPSLKLTKEDYMMPRKDFPVWELICKNGDLVQADVHEWADGEELERVLIQLITTIISMDENVVDNTNQLFDCKFETIGHKVLPKPLYVP</sequence>
<dbReference type="SUPFAM" id="SSF56784">
    <property type="entry name" value="HAD-like"/>
    <property type="match status" value="2"/>
</dbReference>
<dbReference type="PANTHER" id="PTHR20889">
    <property type="entry name" value="PHOSPHATASE, ORPHAN 1, 2"/>
    <property type="match status" value="1"/>
</dbReference>
<dbReference type="InterPro" id="IPR023214">
    <property type="entry name" value="HAD_sf"/>
</dbReference>
<dbReference type="GO" id="GO:0046872">
    <property type="term" value="F:metal ion binding"/>
    <property type="evidence" value="ECO:0007669"/>
    <property type="project" value="UniProtKB-KW"/>
</dbReference>
<evidence type="ECO:0000256" key="4">
    <source>
        <dbReference type="ARBA" id="ARBA00022842"/>
    </source>
</evidence>
<dbReference type="Proteomes" id="UP000215914">
    <property type="component" value="Chromosome 9"/>
</dbReference>
<dbReference type="STRING" id="4232.A0A251U1L4"/>
<keyword evidence="2" id="KW-0479">Metal-binding</keyword>
<evidence type="ECO:0000256" key="2">
    <source>
        <dbReference type="ARBA" id="ARBA00022723"/>
    </source>
</evidence>
<dbReference type="EMBL" id="CM007898">
    <property type="protein sequence ID" value="OTG16893.1"/>
    <property type="molecule type" value="Genomic_DNA"/>
</dbReference>
<dbReference type="GO" id="GO:0016791">
    <property type="term" value="F:phosphatase activity"/>
    <property type="evidence" value="ECO:0000318"/>
    <property type="project" value="GO_Central"/>
</dbReference>
<evidence type="ECO:0000256" key="1">
    <source>
        <dbReference type="ARBA" id="ARBA00001946"/>
    </source>
</evidence>
<keyword evidence="4" id="KW-0460">Magnesium</keyword>
<dbReference type="NCBIfam" id="TIGR01489">
    <property type="entry name" value="DKMTPPase-SF"/>
    <property type="match status" value="2"/>
</dbReference>
<evidence type="ECO:0000313" key="6">
    <source>
        <dbReference type="Proteomes" id="UP000215914"/>
    </source>
</evidence>
<dbReference type="InterPro" id="IPR016965">
    <property type="entry name" value="Pase_PHOSPHO-typ"/>
</dbReference>
<reference evidence="6" key="1">
    <citation type="journal article" date="2017" name="Nature">
        <title>The sunflower genome provides insights into oil metabolism, flowering and Asterid evolution.</title>
        <authorList>
            <person name="Badouin H."/>
            <person name="Gouzy J."/>
            <person name="Grassa C.J."/>
            <person name="Murat F."/>
            <person name="Staton S.E."/>
            <person name="Cottret L."/>
            <person name="Lelandais-Briere C."/>
            <person name="Owens G.L."/>
            <person name="Carrere S."/>
            <person name="Mayjonade B."/>
            <person name="Legrand L."/>
            <person name="Gill N."/>
            <person name="Kane N.C."/>
            <person name="Bowers J.E."/>
            <person name="Hubner S."/>
            <person name="Bellec A."/>
            <person name="Berard A."/>
            <person name="Berges H."/>
            <person name="Blanchet N."/>
            <person name="Boniface M.C."/>
            <person name="Brunel D."/>
            <person name="Catrice O."/>
            <person name="Chaidir N."/>
            <person name="Claudel C."/>
            <person name="Donnadieu C."/>
            <person name="Faraut T."/>
            <person name="Fievet G."/>
            <person name="Helmstetter N."/>
            <person name="King M."/>
            <person name="Knapp S.J."/>
            <person name="Lai Z."/>
            <person name="Le Paslier M.C."/>
            <person name="Lippi Y."/>
            <person name="Lorenzon L."/>
            <person name="Mandel J.R."/>
            <person name="Marage G."/>
            <person name="Marchand G."/>
            <person name="Marquand E."/>
            <person name="Bret-Mestries E."/>
            <person name="Morien E."/>
            <person name="Nambeesan S."/>
            <person name="Nguyen T."/>
            <person name="Pegot-Espagnet P."/>
            <person name="Pouilly N."/>
            <person name="Raftis F."/>
            <person name="Sallet E."/>
            <person name="Schiex T."/>
            <person name="Thomas J."/>
            <person name="Vandecasteele C."/>
            <person name="Vares D."/>
            <person name="Vear F."/>
            <person name="Vautrin S."/>
            <person name="Crespi M."/>
            <person name="Mangin B."/>
            <person name="Burke J.M."/>
            <person name="Salse J."/>
            <person name="Munos S."/>
            <person name="Vincourt P."/>
            <person name="Rieseberg L.H."/>
            <person name="Langlade N.B."/>
        </authorList>
    </citation>
    <scope>NUCLEOTIDE SEQUENCE [LARGE SCALE GENOMIC DNA]</scope>
    <source>
        <strain evidence="6">cv. SF193</strain>
    </source>
</reference>
<dbReference type="PANTHER" id="PTHR20889:SF12">
    <property type="entry name" value="LP01149P"/>
    <property type="match status" value="1"/>
</dbReference>
<proteinExistence type="predicted"/>
<dbReference type="Gene3D" id="3.40.50.1000">
    <property type="entry name" value="HAD superfamily/HAD-like"/>
    <property type="match status" value="2"/>
</dbReference>
<dbReference type="OMA" id="YHADHLE"/>